<feature type="transmembrane region" description="Helical" evidence="1">
    <location>
        <begin position="125"/>
        <end position="148"/>
    </location>
</feature>
<organism evidence="2 3">
    <name type="scientific">Candidatus Blautia merdavium</name>
    <dbReference type="NCBI Taxonomy" id="2838494"/>
    <lineage>
        <taxon>Bacteria</taxon>
        <taxon>Bacillati</taxon>
        <taxon>Bacillota</taxon>
        <taxon>Clostridia</taxon>
        <taxon>Lachnospirales</taxon>
        <taxon>Lachnospiraceae</taxon>
        <taxon>Blautia</taxon>
    </lineage>
</organism>
<name>A0A9D2PQ87_9FIRM</name>
<keyword evidence="1" id="KW-0472">Membrane</keyword>
<gene>
    <name evidence="2" type="ORF">H9753_12260</name>
</gene>
<reference evidence="2" key="2">
    <citation type="submission" date="2021-04" db="EMBL/GenBank/DDBJ databases">
        <authorList>
            <person name="Gilroy R."/>
        </authorList>
    </citation>
    <scope>NUCLEOTIDE SEQUENCE</scope>
    <source>
        <strain evidence="2">ChiBcec2-3848</strain>
    </source>
</reference>
<evidence type="ECO:0008006" key="4">
    <source>
        <dbReference type="Google" id="ProtNLM"/>
    </source>
</evidence>
<evidence type="ECO:0000256" key="1">
    <source>
        <dbReference type="SAM" id="Phobius"/>
    </source>
</evidence>
<protein>
    <recommendedName>
        <fullName evidence="4">DUF624 domain-containing protein</fullName>
    </recommendedName>
</protein>
<comment type="caution">
    <text evidence="2">The sequence shown here is derived from an EMBL/GenBank/DDBJ whole genome shotgun (WGS) entry which is preliminary data.</text>
</comment>
<evidence type="ECO:0000313" key="3">
    <source>
        <dbReference type="Proteomes" id="UP000823886"/>
    </source>
</evidence>
<feature type="transmembrane region" description="Helical" evidence="1">
    <location>
        <begin position="50"/>
        <end position="73"/>
    </location>
</feature>
<feature type="transmembrane region" description="Helical" evidence="1">
    <location>
        <begin position="94"/>
        <end position="113"/>
    </location>
</feature>
<evidence type="ECO:0000313" key="2">
    <source>
        <dbReference type="EMBL" id="HJC64369.1"/>
    </source>
</evidence>
<reference evidence="2" key="1">
    <citation type="journal article" date="2021" name="PeerJ">
        <title>Extensive microbial diversity within the chicken gut microbiome revealed by metagenomics and culture.</title>
        <authorList>
            <person name="Gilroy R."/>
            <person name="Ravi A."/>
            <person name="Getino M."/>
            <person name="Pursley I."/>
            <person name="Horton D.L."/>
            <person name="Alikhan N.F."/>
            <person name="Baker D."/>
            <person name="Gharbi K."/>
            <person name="Hall N."/>
            <person name="Watson M."/>
            <person name="Adriaenssens E.M."/>
            <person name="Foster-Nyarko E."/>
            <person name="Jarju S."/>
            <person name="Secka A."/>
            <person name="Antonio M."/>
            <person name="Oren A."/>
            <person name="Chaudhuri R.R."/>
            <person name="La Ragione R."/>
            <person name="Hildebrand F."/>
            <person name="Pallen M.J."/>
        </authorList>
    </citation>
    <scope>NUCLEOTIDE SEQUENCE</scope>
    <source>
        <strain evidence="2">ChiBcec2-3848</strain>
    </source>
</reference>
<dbReference type="EMBL" id="DWVZ01000164">
    <property type="protein sequence ID" value="HJC64369.1"/>
    <property type="molecule type" value="Genomic_DNA"/>
</dbReference>
<feature type="transmembrane region" description="Helical" evidence="1">
    <location>
        <begin position="20"/>
        <end position="44"/>
    </location>
</feature>
<feature type="transmembrane region" description="Helical" evidence="1">
    <location>
        <begin position="193"/>
        <end position="211"/>
    </location>
</feature>
<dbReference type="AlphaFoldDB" id="A0A9D2PQ87"/>
<proteinExistence type="predicted"/>
<keyword evidence="1" id="KW-1133">Transmembrane helix</keyword>
<dbReference type="Proteomes" id="UP000823886">
    <property type="component" value="Unassembled WGS sequence"/>
</dbReference>
<keyword evidence="1" id="KW-0812">Transmembrane</keyword>
<sequence length="224" mass="25250">MLGEILNIEKILNACDRILYFLKINFFFLISNLPVLLFFLFVGISQVRTYLPLFLVCAVFAGPALCGVFFSMNRVLHHTDTAAWKDYRTGYTDCWGRKLAVAAVQAAAILVFWTNVEFFAVQMPVLPLMIVFLVLFVGTILMTPNLYLLASRYEMGVRDIVKGAVVLTITRPVNTLGNTAMLAVILMLLEIKAGTFILFIASIYGFVVVFMHQKIQRAMEESRS</sequence>
<accession>A0A9D2PQ87</accession>
<feature type="transmembrane region" description="Helical" evidence="1">
    <location>
        <begin position="160"/>
        <end position="187"/>
    </location>
</feature>